<proteinExistence type="predicted"/>
<dbReference type="AlphaFoldDB" id="A0A0M8P7G9"/>
<comment type="caution">
    <text evidence="2">The sequence shown here is derived from an EMBL/GenBank/DDBJ whole genome shotgun (WGS) entry which is preliminary data.</text>
</comment>
<sequence>MSTSAPQEAKMACHPSDEAEFIEQQKVFRDRCSKALANHLKSNPDVVWTPKDGYGRNPTTKEEEAQLKLILDVQFNEESGQWDFPPPNNRLSDELVYLATKFMNARHRARLYPYDFDPMGHINPQRVSSGPAPIIWAHGLPFFPVYNGYYILCGRDNANSIGWLLHEKTRDVMQSNPIWSIGAVIAPDSAVKAPHAITRQMTTHKPSGIESELQYRSKAWTRDFVAADHHLCAVLPNPEVDGIEICPLWKVWGYNVRCGPMRRGVKPTTMPRGFFTSHGIKDFDYDALSRPYSNQLMNEDGELDEQTDSNDDTEVEEPTGKSNGVACSGNQSMMAQSASQVDVDVDIVSPVEVPAQVPAQGPEQVTEKIPDDVKEEAKQEAKEEGKEEAPKEISKDPETAPSEHEEKQLVLSDNTVDTELGLGMDIENRMKESIQTPIPEQTSTTIIPLPETTIQAVETAEPSDVQPMTENHETEQAVTDASSANLHTIDPSKVEQLAPEQPGIGKLSHTTVCVRSEEAVLTEGGVDETEVEKSQAPAEARVSDGEGAEGA</sequence>
<dbReference type="Proteomes" id="UP000037696">
    <property type="component" value="Unassembled WGS sequence"/>
</dbReference>
<accession>A0A0M8P7G9</accession>
<dbReference type="OrthoDB" id="4471998at2759"/>
<reference evidence="2 3" key="1">
    <citation type="submission" date="2015-08" db="EMBL/GenBank/DDBJ databases">
        <title>Genome sequencing of Penicillium nordicum.</title>
        <authorList>
            <person name="Nguyen H.D."/>
            <person name="Seifert K.A."/>
        </authorList>
    </citation>
    <scope>NUCLEOTIDE SEQUENCE [LARGE SCALE GENOMIC DNA]</scope>
    <source>
        <strain evidence="2 3">DAOMC 185683</strain>
    </source>
</reference>
<gene>
    <name evidence="2" type="ORF">ACN38_g2137</name>
</gene>
<evidence type="ECO:0000313" key="3">
    <source>
        <dbReference type="Proteomes" id="UP000037696"/>
    </source>
</evidence>
<evidence type="ECO:0000313" key="2">
    <source>
        <dbReference type="EMBL" id="KOS46896.1"/>
    </source>
</evidence>
<feature type="compositionally biased region" description="Polar residues" evidence="1">
    <location>
        <begin position="328"/>
        <end position="338"/>
    </location>
</feature>
<feature type="region of interest" description="Disordered" evidence="1">
    <location>
        <begin position="354"/>
        <end position="410"/>
    </location>
</feature>
<dbReference type="EMBL" id="LHQQ01000023">
    <property type="protein sequence ID" value="KOS46896.1"/>
    <property type="molecule type" value="Genomic_DNA"/>
</dbReference>
<dbReference type="STRING" id="229535.A0A0M8P7G9"/>
<feature type="region of interest" description="Disordered" evidence="1">
    <location>
        <begin position="301"/>
        <end position="338"/>
    </location>
</feature>
<keyword evidence="3" id="KW-1185">Reference proteome</keyword>
<protein>
    <submittedName>
        <fullName evidence="2">Uncharacterized protein</fullName>
    </submittedName>
</protein>
<organism evidence="2 3">
    <name type="scientific">Penicillium nordicum</name>
    <dbReference type="NCBI Taxonomy" id="229535"/>
    <lineage>
        <taxon>Eukaryota</taxon>
        <taxon>Fungi</taxon>
        <taxon>Dikarya</taxon>
        <taxon>Ascomycota</taxon>
        <taxon>Pezizomycotina</taxon>
        <taxon>Eurotiomycetes</taxon>
        <taxon>Eurotiomycetidae</taxon>
        <taxon>Eurotiales</taxon>
        <taxon>Aspergillaceae</taxon>
        <taxon>Penicillium</taxon>
    </lineage>
</organism>
<feature type="region of interest" description="Disordered" evidence="1">
    <location>
        <begin position="523"/>
        <end position="551"/>
    </location>
</feature>
<evidence type="ECO:0000256" key="1">
    <source>
        <dbReference type="SAM" id="MobiDB-lite"/>
    </source>
</evidence>
<name>A0A0M8P7G9_9EURO</name>
<feature type="compositionally biased region" description="Acidic residues" evidence="1">
    <location>
        <begin position="301"/>
        <end position="317"/>
    </location>
</feature>
<feature type="compositionally biased region" description="Basic and acidic residues" evidence="1">
    <location>
        <begin position="365"/>
        <end position="408"/>
    </location>
</feature>